<reference evidence="4 5" key="1">
    <citation type="submission" date="2014-03" db="EMBL/GenBank/DDBJ databases">
        <title>Genomics of Bifidobacteria.</title>
        <authorList>
            <person name="Ventura M."/>
            <person name="Milani C."/>
            <person name="Lugli G.A."/>
        </authorList>
    </citation>
    <scope>NUCLEOTIDE SEQUENCE [LARGE SCALE GENOMIC DNA]</scope>
    <source>
        <strain evidence="4 5">DSM 23967</strain>
    </source>
</reference>
<keyword evidence="2" id="KW-0732">Signal</keyword>
<dbReference type="RefSeq" id="WP_033889645.1">
    <property type="nucleotide sequence ID" value="NZ_JDUT01000002.1"/>
</dbReference>
<dbReference type="AlphaFoldDB" id="A0A087DF19"/>
<dbReference type="SUPFAM" id="SSF52218">
    <property type="entry name" value="Flavoproteins"/>
    <property type="match status" value="1"/>
</dbReference>
<dbReference type="STRING" id="1437607.BISA_0156"/>
<sequence length="176" mass="19669">MKTLVLVFHPNMAKSRANAALMAAAQALPDDGNTTVTVRDEYAQYPDGNIDVAAEQQLIEAHDRIVLQFPLYWYSSPALLKEWEDQVLAFGWAYGPDGEALEGREITVATTAGGPESEYQPEDNGATMREVLSPYRMMARYVHATWREPFVVFGSMELSDEALAKTAKQYQVFLTD</sequence>
<dbReference type="Proteomes" id="UP000029066">
    <property type="component" value="Unassembled WGS sequence"/>
</dbReference>
<organism evidence="4 5">
    <name type="scientific">Bifidobacterium saguini DSM 23967</name>
    <dbReference type="NCBI Taxonomy" id="1437607"/>
    <lineage>
        <taxon>Bacteria</taxon>
        <taxon>Bacillati</taxon>
        <taxon>Actinomycetota</taxon>
        <taxon>Actinomycetes</taxon>
        <taxon>Bifidobacteriales</taxon>
        <taxon>Bifidobacteriaceae</taxon>
        <taxon>Bifidobacterium</taxon>
    </lineage>
</organism>
<dbReference type="GO" id="GO:0010181">
    <property type="term" value="F:FMN binding"/>
    <property type="evidence" value="ECO:0007669"/>
    <property type="project" value="TreeGrafter"/>
</dbReference>
<protein>
    <submittedName>
        <fullName evidence="4">General stress protein 14</fullName>
        <ecNumber evidence="4">1.6.5.2</ecNumber>
    </submittedName>
</protein>
<evidence type="ECO:0000256" key="1">
    <source>
        <dbReference type="ARBA" id="ARBA00023002"/>
    </source>
</evidence>
<dbReference type="PANTHER" id="PTHR47307:SF1">
    <property type="entry name" value="GLUTATHIONE-REGULATED POTASSIUM-EFFLUX SYSTEM ANCILLARY PROTEIN KEFG"/>
    <property type="match status" value="1"/>
</dbReference>
<name>A0A087DF19_9BIFI</name>
<dbReference type="InterPro" id="IPR029039">
    <property type="entry name" value="Flavoprotein-like_sf"/>
</dbReference>
<proteinExistence type="predicted"/>
<dbReference type="EMBL" id="JGZN01000003">
    <property type="protein sequence ID" value="KFI94119.1"/>
    <property type="molecule type" value="Genomic_DNA"/>
</dbReference>
<comment type="caution">
    <text evidence="4">The sequence shown here is derived from an EMBL/GenBank/DDBJ whole genome shotgun (WGS) entry which is preliminary data.</text>
</comment>
<dbReference type="OrthoDB" id="9798454at2"/>
<evidence type="ECO:0000313" key="5">
    <source>
        <dbReference type="Proteomes" id="UP000029066"/>
    </source>
</evidence>
<feature type="domain" description="Flavodoxin-like fold" evidence="3">
    <location>
        <begin position="1"/>
        <end position="171"/>
    </location>
</feature>
<dbReference type="GO" id="GO:0003955">
    <property type="term" value="F:NAD(P)H dehydrogenase (quinone) activity"/>
    <property type="evidence" value="ECO:0007669"/>
    <property type="project" value="UniProtKB-EC"/>
</dbReference>
<dbReference type="PANTHER" id="PTHR47307">
    <property type="entry name" value="GLUTATHIONE-REGULATED POTASSIUM-EFFLUX SYSTEM ANCILLARY PROTEIN KEFG"/>
    <property type="match status" value="1"/>
</dbReference>
<dbReference type="Pfam" id="PF02525">
    <property type="entry name" value="Flavodoxin_2"/>
    <property type="match status" value="1"/>
</dbReference>
<dbReference type="GO" id="GO:0009055">
    <property type="term" value="F:electron transfer activity"/>
    <property type="evidence" value="ECO:0007669"/>
    <property type="project" value="TreeGrafter"/>
</dbReference>
<feature type="signal peptide" evidence="2">
    <location>
        <begin position="1"/>
        <end position="19"/>
    </location>
</feature>
<accession>A0A087DF19</accession>
<evidence type="ECO:0000313" key="4">
    <source>
        <dbReference type="EMBL" id="KFI94119.1"/>
    </source>
</evidence>
<gene>
    <name evidence="4" type="ORF">BISA_0156</name>
</gene>
<dbReference type="Gene3D" id="3.40.50.360">
    <property type="match status" value="1"/>
</dbReference>
<keyword evidence="1 4" id="KW-0560">Oxidoreductase</keyword>
<evidence type="ECO:0000256" key="2">
    <source>
        <dbReference type="SAM" id="SignalP"/>
    </source>
</evidence>
<dbReference type="InterPro" id="IPR046980">
    <property type="entry name" value="KefG/KefF"/>
</dbReference>
<dbReference type="EC" id="1.6.5.2" evidence="4"/>
<evidence type="ECO:0000259" key="3">
    <source>
        <dbReference type="Pfam" id="PF02525"/>
    </source>
</evidence>
<dbReference type="InterPro" id="IPR003680">
    <property type="entry name" value="Flavodoxin_fold"/>
</dbReference>
<feature type="chain" id="PRO_5001820058" evidence="2">
    <location>
        <begin position="20"/>
        <end position="176"/>
    </location>
</feature>